<dbReference type="AlphaFoldDB" id="A0A0F4PXH3"/>
<comment type="caution">
    <text evidence="4">The sequence shown here is derived from an EMBL/GenBank/DDBJ whole genome shotgun (WGS) entry which is preliminary data.</text>
</comment>
<dbReference type="CDD" id="cd04584">
    <property type="entry name" value="CBS_pair_AcuB_like"/>
    <property type="match status" value="1"/>
</dbReference>
<dbReference type="PANTHER" id="PTHR43080:SF2">
    <property type="entry name" value="CBS DOMAIN-CONTAINING PROTEIN"/>
    <property type="match status" value="1"/>
</dbReference>
<dbReference type="SMART" id="SM00116">
    <property type="entry name" value="CBS"/>
    <property type="match status" value="2"/>
</dbReference>
<dbReference type="OrthoDB" id="9802114at2"/>
<evidence type="ECO:0000313" key="4">
    <source>
        <dbReference type="EMBL" id="KJZ01366.1"/>
    </source>
</evidence>
<evidence type="ECO:0000313" key="5">
    <source>
        <dbReference type="Proteomes" id="UP000033664"/>
    </source>
</evidence>
<sequence>MQLHTAADLMTPAPLTVTADASLHDAHALMREHNIRHIPVTDEHGTLVGMLTQKLMIAQVMRIISVFGAPALERKEKQTQVGDIMLQDFDTVAPGDALSDIAEFFLNNRHGCMPVVEGQKLLGILTSSDFVRLSVELLKKS</sequence>
<evidence type="ECO:0000256" key="1">
    <source>
        <dbReference type="ARBA" id="ARBA00023122"/>
    </source>
</evidence>
<protein>
    <submittedName>
        <fullName evidence="4">CBS domain containing protein</fullName>
    </submittedName>
</protein>
<dbReference type="Proteomes" id="UP000033664">
    <property type="component" value="Unassembled WGS sequence"/>
</dbReference>
<dbReference type="RefSeq" id="WP_045978692.1">
    <property type="nucleotide sequence ID" value="NZ_JXXY01000004.1"/>
</dbReference>
<evidence type="ECO:0000256" key="2">
    <source>
        <dbReference type="PROSITE-ProRule" id="PRU00703"/>
    </source>
</evidence>
<evidence type="ECO:0000259" key="3">
    <source>
        <dbReference type="PROSITE" id="PS51371"/>
    </source>
</evidence>
<dbReference type="SUPFAM" id="SSF54631">
    <property type="entry name" value="CBS-domain pair"/>
    <property type="match status" value="1"/>
</dbReference>
<dbReference type="PANTHER" id="PTHR43080">
    <property type="entry name" value="CBS DOMAIN-CONTAINING PROTEIN CBSX3, MITOCHONDRIAL"/>
    <property type="match status" value="1"/>
</dbReference>
<dbReference type="EMBL" id="JXXZ01000003">
    <property type="protein sequence ID" value="KJZ01366.1"/>
    <property type="molecule type" value="Genomic_DNA"/>
</dbReference>
<keyword evidence="1 2" id="KW-0129">CBS domain</keyword>
<name>A0A0F4PXH3_9GAMM</name>
<dbReference type="eggNOG" id="COG0517">
    <property type="taxonomic scope" value="Bacteria"/>
</dbReference>
<dbReference type="InterPro" id="IPR046342">
    <property type="entry name" value="CBS_dom_sf"/>
</dbReference>
<dbReference type="GeneID" id="58227559"/>
<organism evidence="4 5">
    <name type="scientific">Pseudoalteromonas ruthenica</name>
    <dbReference type="NCBI Taxonomy" id="151081"/>
    <lineage>
        <taxon>Bacteria</taxon>
        <taxon>Pseudomonadati</taxon>
        <taxon>Pseudomonadota</taxon>
        <taxon>Gammaproteobacteria</taxon>
        <taxon>Alteromonadales</taxon>
        <taxon>Pseudoalteromonadaceae</taxon>
        <taxon>Pseudoalteromonas</taxon>
    </lineage>
</organism>
<dbReference type="Pfam" id="PF00571">
    <property type="entry name" value="CBS"/>
    <property type="match status" value="2"/>
</dbReference>
<proteinExistence type="predicted"/>
<feature type="domain" description="CBS" evidence="3">
    <location>
        <begin position="85"/>
        <end position="141"/>
    </location>
</feature>
<keyword evidence="5" id="KW-1185">Reference proteome</keyword>
<gene>
    <name evidence="4" type="ORF">TW72_03550</name>
</gene>
<dbReference type="PATRIC" id="fig|151081.8.peg.941"/>
<accession>A0A0F4PXH3</accession>
<reference evidence="4 5" key="1">
    <citation type="journal article" date="2015" name="BMC Genomics">
        <title>Genome mining reveals unlocked bioactive potential of marine Gram-negative bacteria.</title>
        <authorList>
            <person name="Machado H."/>
            <person name="Sonnenschein E.C."/>
            <person name="Melchiorsen J."/>
            <person name="Gram L."/>
        </authorList>
    </citation>
    <scope>NUCLEOTIDE SEQUENCE [LARGE SCALE GENOMIC DNA]</scope>
    <source>
        <strain evidence="4 5">S3137</strain>
    </source>
</reference>
<dbReference type="InterPro" id="IPR051257">
    <property type="entry name" value="Diverse_CBS-Domain"/>
</dbReference>
<dbReference type="PROSITE" id="PS51371">
    <property type="entry name" value="CBS"/>
    <property type="match status" value="2"/>
</dbReference>
<feature type="domain" description="CBS" evidence="3">
    <location>
        <begin position="10"/>
        <end position="66"/>
    </location>
</feature>
<dbReference type="InterPro" id="IPR000644">
    <property type="entry name" value="CBS_dom"/>
</dbReference>
<dbReference type="Gene3D" id="3.10.580.10">
    <property type="entry name" value="CBS-domain"/>
    <property type="match status" value="1"/>
</dbReference>